<dbReference type="SUPFAM" id="SSF54001">
    <property type="entry name" value="Cysteine proteinases"/>
    <property type="match status" value="1"/>
</dbReference>
<keyword evidence="10" id="KW-1185">Reference proteome</keyword>
<evidence type="ECO:0000256" key="2">
    <source>
        <dbReference type="ARBA" id="ARBA00005427"/>
    </source>
</evidence>
<feature type="compositionally biased region" description="Basic and acidic residues" evidence="8">
    <location>
        <begin position="300"/>
        <end position="315"/>
    </location>
</feature>
<evidence type="ECO:0000259" key="9">
    <source>
        <dbReference type="PROSITE" id="PS50235"/>
    </source>
</evidence>
<dbReference type="PANTHER" id="PTHR24006">
    <property type="entry name" value="UBIQUITIN CARBOXYL-TERMINAL HYDROLASE"/>
    <property type="match status" value="1"/>
</dbReference>
<evidence type="ECO:0000256" key="6">
    <source>
        <dbReference type="ARBA" id="ARBA00022801"/>
    </source>
</evidence>
<feature type="region of interest" description="Disordered" evidence="8">
    <location>
        <begin position="297"/>
        <end position="319"/>
    </location>
</feature>
<feature type="domain" description="USP" evidence="9">
    <location>
        <begin position="582"/>
        <end position="949"/>
    </location>
</feature>
<dbReference type="PANTHER" id="PTHR24006:SF687">
    <property type="entry name" value="UBIQUITIN CARBOXYL-TERMINAL HYDROLASE 10"/>
    <property type="match status" value="1"/>
</dbReference>
<dbReference type="InterPro" id="IPR001394">
    <property type="entry name" value="Peptidase_C19_UCH"/>
</dbReference>
<reference evidence="11" key="1">
    <citation type="submission" date="2025-08" db="UniProtKB">
        <authorList>
            <consortium name="RefSeq"/>
        </authorList>
    </citation>
    <scope>IDENTIFICATION</scope>
    <source>
        <tissue evidence="11">Muscle</tissue>
    </source>
</reference>
<evidence type="ECO:0000313" key="10">
    <source>
        <dbReference type="Proteomes" id="UP000694941"/>
    </source>
</evidence>
<keyword evidence="5" id="KW-0833">Ubl conjugation pathway</keyword>
<evidence type="ECO:0000313" key="11">
    <source>
        <dbReference type="RefSeq" id="XP_013778387.1"/>
    </source>
</evidence>
<keyword evidence="6" id="KW-0378">Hydrolase</keyword>
<dbReference type="InterPro" id="IPR018200">
    <property type="entry name" value="USP_CS"/>
</dbReference>
<dbReference type="RefSeq" id="XP_013778387.1">
    <property type="nucleotide sequence ID" value="XM_013922933.2"/>
</dbReference>
<comment type="catalytic activity">
    <reaction evidence="1">
        <text>Thiol-dependent hydrolysis of ester, thioester, amide, peptide and isopeptide bonds formed by the C-terminal Gly of ubiquitin (a 76-residue protein attached to proteins as an intracellular targeting signal).</text>
        <dbReference type="EC" id="3.4.19.12"/>
    </reaction>
</comment>
<feature type="region of interest" description="Disordered" evidence="8">
    <location>
        <begin position="427"/>
        <end position="452"/>
    </location>
</feature>
<comment type="similarity">
    <text evidence="2">Belongs to the peptidase C19 family. USP10 subfamily.</text>
</comment>
<gene>
    <name evidence="11" type="primary">LOC106462960</name>
</gene>
<dbReference type="Gene3D" id="3.90.70.10">
    <property type="entry name" value="Cysteine proteinases"/>
    <property type="match status" value="1"/>
</dbReference>
<evidence type="ECO:0000256" key="3">
    <source>
        <dbReference type="ARBA" id="ARBA00012759"/>
    </source>
</evidence>
<dbReference type="EC" id="3.4.19.12" evidence="3"/>
<dbReference type="InterPro" id="IPR038765">
    <property type="entry name" value="Papain-like_cys_pep_sf"/>
</dbReference>
<keyword evidence="4" id="KW-0645">Protease</keyword>
<feature type="compositionally biased region" description="Basic and acidic residues" evidence="8">
    <location>
        <begin position="434"/>
        <end position="447"/>
    </location>
</feature>
<evidence type="ECO:0000256" key="1">
    <source>
        <dbReference type="ARBA" id="ARBA00000707"/>
    </source>
</evidence>
<dbReference type="InterPro" id="IPR050164">
    <property type="entry name" value="Peptidase_C19"/>
</dbReference>
<dbReference type="GeneID" id="106462960"/>
<proteinExistence type="inferred from homology"/>
<evidence type="ECO:0000256" key="4">
    <source>
        <dbReference type="ARBA" id="ARBA00022670"/>
    </source>
</evidence>
<accession>A0ABM1BB04</accession>
<evidence type="ECO:0000256" key="5">
    <source>
        <dbReference type="ARBA" id="ARBA00022786"/>
    </source>
</evidence>
<dbReference type="InterPro" id="IPR028889">
    <property type="entry name" value="USP"/>
</dbReference>
<evidence type="ECO:0000256" key="7">
    <source>
        <dbReference type="ARBA" id="ARBA00022807"/>
    </source>
</evidence>
<organism evidence="10 11">
    <name type="scientific">Limulus polyphemus</name>
    <name type="common">Atlantic horseshoe crab</name>
    <dbReference type="NCBI Taxonomy" id="6850"/>
    <lineage>
        <taxon>Eukaryota</taxon>
        <taxon>Metazoa</taxon>
        <taxon>Ecdysozoa</taxon>
        <taxon>Arthropoda</taxon>
        <taxon>Chelicerata</taxon>
        <taxon>Merostomata</taxon>
        <taxon>Xiphosura</taxon>
        <taxon>Limulidae</taxon>
        <taxon>Limulus</taxon>
    </lineage>
</organism>
<protein>
    <recommendedName>
        <fullName evidence="3">ubiquitinyl hydrolase 1</fullName>
        <ecNumber evidence="3">3.4.19.12</ecNumber>
    </recommendedName>
</protein>
<dbReference type="Proteomes" id="UP000694941">
    <property type="component" value="Unplaced"/>
</dbReference>
<name>A0ABM1BB04_LIMPO</name>
<evidence type="ECO:0000256" key="8">
    <source>
        <dbReference type="SAM" id="MobiDB-lite"/>
    </source>
</evidence>
<dbReference type="PROSITE" id="PS50235">
    <property type="entry name" value="USP_3"/>
    <property type="match status" value="1"/>
</dbReference>
<keyword evidence="7" id="KW-0788">Thiol protease</keyword>
<dbReference type="Pfam" id="PF00443">
    <property type="entry name" value="UCH"/>
    <property type="match status" value="1"/>
</dbReference>
<dbReference type="PROSITE" id="PS00973">
    <property type="entry name" value="USP_2"/>
    <property type="match status" value="1"/>
</dbReference>
<feature type="region of interest" description="Disordered" evidence="8">
    <location>
        <begin position="192"/>
        <end position="225"/>
    </location>
</feature>
<sequence>MEFQDLEFLDLSNIPENEAKQIHLLLHPPDGTYNVELPWVKHATTISPREIHSSVQLQKIKDHNIDEATLPTIAPLNPPPAVLSNPPVVPPHFVSSSGATALPHLAGSQAFPFIPRSYPLLPHRFPHSSPSVFTGSVSQQEVTVVHQSSLPPAFPSHATNREYISVSNEDSENIINVQKKGDVTANNQVLQNDKKNSSDYCSSVDEAKTQRSGHQGINKEESLPTGIPSVVPVPFTVPPNSFPVTTGTIPVAAAATRYPPGIAPVHYQPQGPSAPVLYAVPFISSAYPGFIHPQTSPVISEHHGQEDGHTSDKNGARMSSTVQSVAGEHHELYVTPTCNSNDSKLTMTCVTYSQQSQTNTYQTIHSGEVQKSQIIPEFKLEFSSDSNNEVQKTSSATMIPENSNANEMISKQPFLYKQTSNDEYLCSGHPHITPVDKDNSSEKHSESSDVSSDCLVTGAQTKIPIIVKRDCSSSEPVLSPTQVDTNSDLAGKVKNTNVWQRRSGADLFKDQHLSQTLPQESDKISFPTVSSTKVPEIVENEELEDGKEYKIVKAEEDLLAVKLVKIFENTQLNHTTLFLQPRGLINQSNWCYINATLQALLVCPPFYNLLNKLTGVLGQNRTKSSTPILDSLVEFMQEFPTVPLVGRNKRKEDLAIGTSFEPGNVYKMLNVIKSECVKGRQEDAEEFLSCILNGLHEEMLAILKTVRRHEENPAWKEELAANGHLDDNGEEGWQVMGPKNKSIVTRSASFSRSPISDIFGGQMRSVLTAGNESSAFLQPFFTLQLDIQSEQVDSVLAALEHLTSKEPVQGYTCAKTKQEVEASRRITLEELPLVLVLHFKRFVYDKDGGSKKVVKCTEYSVTLELSRDLLSQEVRSKYSHKSLRSYKLFAVVYHEGKEAVKGHYITDVYHAGSGGWLRCDDRTITPITETQLLRYSPPRVPYLLFYRRLDTIQPGVLLK</sequence>